<evidence type="ECO:0000313" key="9">
    <source>
        <dbReference type="EMBL" id="KAG7193018.1"/>
    </source>
</evidence>
<dbReference type="InterPro" id="IPR036259">
    <property type="entry name" value="MFS_trans_sf"/>
</dbReference>
<dbReference type="Pfam" id="PF07690">
    <property type="entry name" value="MFS_1"/>
    <property type="match status" value="1"/>
</dbReference>
<dbReference type="InterPro" id="IPR011701">
    <property type="entry name" value="MFS"/>
</dbReference>
<dbReference type="AlphaFoldDB" id="A0A9P8AHY6"/>
<dbReference type="PANTHER" id="PTHR23502">
    <property type="entry name" value="MAJOR FACILITATOR SUPERFAMILY"/>
    <property type="match status" value="1"/>
</dbReference>
<dbReference type="PANTHER" id="PTHR23502:SF31">
    <property type="entry name" value="POLYAMINE TRANSPORTER 1"/>
    <property type="match status" value="1"/>
</dbReference>
<feature type="transmembrane region" description="Helical" evidence="7">
    <location>
        <begin position="137"/>
        <end position="159"/>
    </location>
</feature>
<dbReference type="GO" id="GO:0022857">
    <property type="term" value="F:transmembrane transporter activity"/>
    <property type="evidence" value="ECO:0007669"/>
    <property type="project" value="InterPro"/>
</dbReference>
<evidence type="ECO:0000259" key="8">
    <source>
        <dbReference type="PROSITE" id="PS50850"/>
    </source>
</evidence>
<gene>
    <name evidence="9" type="ORF">KQ657_001132</name>
</gene>
<keyword evidence="3 7" id="KW-0812">Transmembrane</keyword>
<proteinExistence type="predicted"/>
<feature type="domain" description="Major facilitator superfamily (MFS) profile" evidence="8">
    <location>
        <begin position="138"/>
        <end position="585"/>
    </location>
</feature>
<dbReference type="CDD" id="cd17323">
    <property type="entry name" value="MFS_Tpo1_MDR_like"/>
    <property type="match status" value="1"/>
</dbReference>
<feature type="compositionally biased region" description="Polar residues" evidence="6">
    <location>
        <begin position="18"/>
        <end position="33"/>
    </location>
</feature>
<keyword evidence="4 7" id="KW-1133">Transmembrane helix</keyword>
<dbReference type="FunFam" id="1.20.1250.20:FF:000011">
    <property type="entry name" value="MFS multidrug transporter, putative"/>
    <property type="match status" value="1"/>
</dbReference>
<feature type="region of interest" description="Disordered" evidence="6">
    <location>
        <begin position="1"/>
        <end position="54"/>
    </location>
</feature>
<feature type="transmembrane region" description="Helical" evidence="7">
    <location>
        <begin position="291"/>
        <end position="314"/>
    </location>
</feature>
<dbReference type="GeneID" id="66114506"/>
<dbReference type="OrthoDB" id="9986881at2759"/>
<feature type="transmembrane region" description="Helical" evidence="7">
    <location>
        <begin position="506"/>
        <end position="531"/>
    </location>
</feature>
<dbReference type="InterPro" id="IPR020846">
    <property type="entry name" value="MFS_dom"/>
</dbReference>
<feature type="region of interest" description="Disordered" evidence="6">
    <location>
        <begin position="69"/>
        <end position="108"/>
    </location>
</feature>
<feature type="transmembrane region" description="Helical" evidence="7">
    <location>
        <begin position="448"/>
        <end position="465"/>
    </location>
</feature>
<feature type="transmembrane region" description="Helical" evidence="7">
    <location>
        <begin position="179"/>
        <end position="196"/>
    </location>
</feature>
<dbReference type="GO" id="GO:0005886">
    <property type="term" value="C:plasma membrane"/>
    <property type="evidence" value="ECO:0007669"/>
    <property type="project" value="TreeGrafter"/>
</dbReference>
<dbReference type="Proteomes" id="UP000790833">
    <property type="component" value="Unassembled WGS sequence"/>
</dbReference>
<evidence type="ECO:0000313" key="10">
    <source>
        <dbReference type="Proteomes" id="UP000790833"/>
    </source>
</evidence>
<dbReference type="Gene3D" id="1.20.1250.20">
    <property type="entry name" value="MFS general substrate transporter like domains"/>
    <property type="match status" value="1"/>
</dbReference>
<feature type="transmembrane region" description="Helical" evidence="7">
    <location>
        <begin position="370"/>
        <end position="397"/>
    </location>
</feature>
<evidence type="ECO:0000256" key="7">
    <source>
        <dbReference type="SAM" id="Phobius"/>
    </source>
</evidence>
<dbReference type="PROSITE" id="PS50850">
    <property type="entry name" value="MFS"/>
    <property type="match status" value="1"/>
</dbReference>
<evidence type="ECO:0000256" key="1">
    <source>
        <dbReference type="ARBA" id="ARBA00004141"/>
    </source>
</evidence>
<feature type="compositionally biased region" description="Basic and acidic residues" evidence="6">
    <location>
        <begin position="1"/>
        <end position="17"/>
    </location>
</feature>
<evidence type="ECO:0000256" key="2">
    <source>
        <dbReference type="ARBA" id="ARBA00022448"/>
    </source>
</evidence>
<keyword evidence="10" id="KW-1185">Reference proteome</keyword>
<dbReference type="SUPFAM" id="SSF103473">
    <property type="entry name" value="MFS general substrate transporter"/>
    <property type="match status" value="1"/>
</dbReference>
<reference evidence="9" key="1">
    <citation type="submission" date="2021-03" db="EMBL/GenBank/DDBJ databases">
        <authorList>
            <person name="Palmer J.M."/>
        </authorList>
    </citation>
    <scope>NUCLEOTIDE SEQUENCE</scope>
    <source>
        <strain evidence="9">ARV_011</strain>
    </source>
</reference>
<feature type="transmembrane region" description="Helical" evidence="7">
    <location>
        <begin position="477"/>
        <end position="499"/>
    </location>
</feature>
<evidence type="ECO:0000256" key="5">
    <source>
        <dbReference type="ARBA" id="ARBA00023136"/>
    </source>
</evidence>
<comment type="subcellular location">
    <subcellularLocation>
        <location evidence="1">Membrane</location>
        <topology evidence="1">Multi-pass membrane protein</topology>
    </subcellularLocation>
</comment>
<name>A0A9P8AHY6_9ASCO</name>
<accession>A0A9P8AHY6</accession>
<feature type="transmembrane region" description="Helical" evidence="7">
    <location>
        <begin position="203"/>
        <end position="221"/>
    </location>
</feature>
<feature type="transmembrane region" description="Helical" evidence="7">
    <location>
        <begin position="233"/>
        <end position="254"/>
    </location>
</feature>
<sequence length="585" mass="64334">MSDTTEKPSIDLERKGEQTSNGSVDASSVSRNSGVLEEAPQTFTGAGDGVPEEDLRSFNELARLESTTSGAEALSRRLTGADELLRRAETSDEPLPKMGMGKPYPEPLPSRESYQVNFDGPDDPANPVNWSLKKKSLMTYCLVISALCVAIGSAFFSAVTPVLQEKFHIGRTTATLSTSLYVFGFASGPIVWGPLSELYGRKAILLASMFGYSCFCFATATSKDLQSIMITRFFTGFIGAAPLAVCPAVMADLYSAASRGVAISFFAICLFGGPLLAPIFSAFIVKNQHMGWRWCAYIMGIMGCVATVSVAFVLEETHRPLILVRKAEILRRRTKNWGIYAPHEEVSLSLKEIAEKNITRPIKMLGLEPILFLVSLYNAFVYGMLYLFLTAIPLIFLGEYHWIAGVSELPYIAMFLGTIAGGLICVFFEKRFGRIMQEKGRPIPEERLPAMMVGSVFFAIGMFWLGWSGAFGDKVHWIVPCIGAFIIGMALILTFLPCLNYIVDCYLLYAASALAGNTFLRSSFGAVFPLFAYQMFVNMKIQYASTLLGSLAAIAIPVPFLFYKYGAKIRARSKYAIDDNFVLPF</sequence>
<organism evidence="9 10">
    <name type="scientific">Scheffersomyces spartinae</name>
    <dbReference type="NCBI Taxonomy" id="45513"/>
    <lineage>
        <taxon>Eukaryota</taxon>
        <taxon>Fungi</taxon>
        <taxon>Dikarya</taxon>
        <taxon>Ascomycota</taxon>
        <taxon>Saccharomycotina</taxon>
        <taxon>Pichiomycetes</taxon>
        <taxon>Debaryomycetaceae</taxon>
        <taxon>Scheffersomyces</taxon>
    </lineage>
</organism>
<evidence type="ECO:0000256" key="4">
    <source>
        <dbReference type="ARBA" id="ARBA00022989"/>
    </source>
</evidence>
<keyword evidence="5 7" id="KW-0472">Membrane</keyword>
<comment type="caution">
    <text evidence="9">The sequence shown here is derived from an EMBL/GenBank/DDBJ whole genome shotgun (WGS) entry which is preliminary data.</text>
</comment>
<evidence type="ECO:0000256" key="3">
    <source>
        <dbReference type="ARBA" id="ARBA00022692"/>
    </source>
</evidence>
<protein>
    <recommendedName>
        <fullName evidence="8">Major facilitator superfamily (MFS) profile domain-containing protein</fullName>
    </recommendedName>
</protein>
<dbReference type="RefSeq" id="XP_043048567.1">
    <property type="nucleotide sequence ID" value="XM_043191935.1"/>
</dbReference>
<keyword evidence="2" id="KW-0813">Transport</keyword>
<feature type="transmembrane region" description="Helical" evidence="7">
    <location>
        <begin position="409"/>
        <end position="428"/>
    </location>
</feature>
<evidence type="ECO:0000256" key="6">
    <source>
        <dbReference type="SAM" id="MobiDB-lite"/>
    </source>
</evidence>
<feature type="transmembrane region" description="Helical" evidence="7">
    <location>
        <begin position="543"/>
        <end position="563"/>
    </location>
</feature>
<dbReference type="EMBL" id="JAHMUF010000014">
    <property type="protein sequence ID" value="KAG7193018.1"/>
    <property type="molecule type" value="Genomic_DNA"/>
</dbReference>
<feature type="compositionally biased region" description="Basic and acidic residues" evidence="6">
    <location>
        <begin position="79"/>
        <end position="90"/>
    </location>
</feature>
<feature type="transmembrane region" description="Helical" evidence="7">
    <location>
        <begin position="261"/>
        <end position="285"/>
    </location>
</feature>